<keyword evidence="1" id="KW-1133">Transmembrane helix</keyword>
<dbReference type="Pfam" id="PF07963">
    <property type="entry name" value="N_methyl"/>
    <property type="match status" value="1"/>
</dbReference>
<protein>
    <submittedName>
        <fullName evidence="2">Type IV pilus assembly protein PilV</fullName>
    </submittedName>
</protein>
<keyword evidence="3" id="KW-1185">Reference proteome</keyword>
<dbReference type="STRING" id="425504.SAMN05216206_0902"/>
<keyword evidence="1" id="KW-0812">Transmembrane</keyword>
<evidence type="ECO:0000313" key="2">
    <source>
        <dbReference type="EMBL" id="SFH96403.1"/>
    </source>
</evidence>
<proteinExistence type="predicted"/>
<gene>
    <name evidence="2" type="ORF">SAMN05216206_0902</name>
</gene>
<name>A0A1I3EC50_9PSED</name>
<dbReference type="InterPro" id="IPR013362">
    <property type="entry name" value="Pilus_4_PilV"/>
</dbReference>
<dbReference type="NCBIfam" id="TIGR02532">
    <property type="entry name" value="IV_pilin_GFxxxE"/>
    <property type="match status" value="1"/>
</dbReference>
<dbReference type="NCBIfam" id="TIGR02523">
    <property type="entry name" value="type_IV_pilV"/>
    <property type="match status" value="1"/>
</dbReference>
<evidence type="ECO:0000256" key="1">
    <source>
        <dbReference type="SAM" id="Phobius"/>
    </source>
</evidence>
<organism evidence="2 3">
    <name type="scientific">Pseudomonas guineae</name>
    <dbReference type="NCBI Taxonomy" id="425504"/>
    <lineage>
        <taxon>Bacteria</taxon>
        <taxon>Pseudomonadati</taxon>
        <taxon>Pseudomonadota</taxon>
        <taxon>Gammaproteobacteria</taxon>
        <taxon>Pseudomonadales</taxon>
        <taxon>Pseudomonadaceae</taxon>
        <taxon>Pseudomonas</taxon>
    </lineage>
</organism>
<dbReference type="OrthoDB" id="7030002at2"/>
<dbReference type="EMBL" id="FOQL01000001">
    <property type="protein sequence ID" value="SFH96403.1"/>
    <property type="molecule type" value="Genomic_DNA"/>
</dbReference>
<keyword evidence="1" id="KW-0472">Membrane</keyword>
<sequence>MNKHNGFSLIEVLVTLVLVTVGILGMVTMQSRSIQYTQEAVQRNAAVELTIQLTEILRSNPDALFYKEDGSAFSPAYAEPSAADCKTPNTAQKQRDCWLERVQKTLPGAAGLLSNSFHICKSFSSSAVKKPNCEANGPITEIQLAWTVKSGSCPDVRAPDLTTCIYRTRIEL</sequence>
<dbReference type="AlphaFoldDB" id="A0A1I3EC50"/>
<dbReference type="Proteomes" id="UP000243606">
    <property type="component" value="Unassembled WGS sequence"/>
</dbReference>
<dbReference type="RefSeq" id="WP_090240077.1">
    <property type="nucleotide sequence ID" value="NZ_FOQL01000001.1"/>
</dbReference>
<feature type="transmembrane region" description="Helical" evidence="1">
    <location>
        <begin position="6"/>
        <end position="27"/>
    </location>
</feature>
<dbReference type="InterPro" id="IPR012902">
    <property type="entry name" value="N_methyl_site"/>
</dbReference>
<reference evidence="3" key="1">
    <citation type="submission" date="2016-10" db="EMBL/GenBank/DDBJ databases">
        <authorList>
            <person name="Varghese N."/>
            <person name="Submissions S."/>
        </authorList>
    </citation>
    <scope>NUCLEOTIDE SEQUENCE [LARGE SCALE GENOMIC DNA]</scope>
    <source>
        <strain evidence="3">LMG 24016</strain>
    </source>
</reference>
<evidence type="ECO:0000313" key="3">
    <source>
        <dbReference type="Proteomes" id="UP000243606"/>
    </source>
</evidence>
<accession>A0A1I3EC50</accession>